<dbReference type="Gene3D" id="3.30.70.330">
    <property type="match status" value="4"/>
</dbReference>
<keyword evidence="2 3" id="KW-0694">RNA-binding</keyword>
<organism evidence="6">
    <name type="scientific">Davidia involucrata</name>
    <name type="common">Dove tree</name>
    <dbReference type="NCBI Taxonomy" id="16924"/>
    <lineage>
        <taxon>Eukaryota</taxon>
        <taxon>Viridiplantae</taxon>
        <taxon>Streptophyta</taxon>
        <taxon>Embryophyta</taxon>
        <taxon>Tracheophyta</taxon>
        <taxon>Spermatophyta</taxon>
        <taxon>Magnoliopsida</taxon>
        <taxon>eudicotyledons</taxon>
        <taxon>Gunneridae</taxon>
        <taxon>Pentapetalae</taxon>
        <taxon>asterids</taxon>
        <taxon>Cornales</taxon>
        <taxon>Nyssaceae</taxon>
        <taxon>Davidia</taxon>
    </lineage>
</organism>
<dbReference type="AlphaFoldDB" id="A0A5B7B3Z5"/>
<gene>
    <name evidence="6" type="ORF">Din_032776</name>
</gene>
<dbReference type="CDD" id="cd12687">
    <property type="entry name" value="RRM1_PTBPH3"/>
    <property type="match status" value="1"/>
</dbReference>
<dbReference type="PANTHER" id="PTHR15592">
    <property type="entry name" value="MATRIN 3/NUCLEAR PROTEIN 220-RELATED"/>
    <property type="match status" value="1"/>
</dbReference>
<dbReference type="InterPro" id="IPR034797">
    <property type="entry name" value="PTBPH3_RRM3"/>
</dbReference>
<evidence type="ECO:0000256" key="3">
    <source>
        <dbReference type="PROSITE-ProRule" id="PRU00176"/>
    </source>
</evidence>
<dbReference type="InterPro" id="IPR034795">
    <property type="entry name" value="PTBPH3_RRM1"/>
</dbReference>
<feature type="compositionally biased region" description="Polar residues" evidence="4">
    <location>
        <begin position="188"/>
        <end position="208"/>
    </location>
</feature>
<feature type="domain" description="RRM" evidence="5">
    <location>
        <begin position="355"/>
        <end position="429"/>
    </location>
</feature>
<evidence type="ECO:0000259" key="5">
    <source>
        <dbReference type="PROSITE" id="PS50102"/>
    </source>
</evidence>
<dbReference type="CDD" id="cd12698">
    <property type="entry name" value="RRM3_PTBPH3"/>
    <property type="match status" value="1"/>
</dbReference>
<dbReference type="GO" id="GO:0003723">
    <property type="term" value="F:RNA binding"/>
    <property type="evidence" value="ECO:0007669"/>
    <property type="project" value="UniProtKB-UniRule"/>
</dbReference>
<keyword evidence="1" id="KW-0677">Repeat</keyword>
<dbReference type="Pfam" id="PF11835">
    <property type="entry name" value="RRM_8"/>
    <property type="match status" value="1"/>
</dbReference>
<dbReference type="PROSITE" id="PS50102">
    <property type="entry name" value="RRM"/>
    <property type="match status" value="3"/>
</dbReference>
<reference evidence="6" key="1">
    <citation type="submission" date="2019-08" db="EMBL/GenBank/DDBJ databases">
        <title>Reference gene set and small RNA set construction with multiple tissues from Davidia involucrata Baill.</title>
        <authorList>
            <person name="Yang H."/>
            <person name="Zhou C."/>
            <person name="Li G."/>
            <person name="Wang J."/>
            <person name="Gao P."/>
            <person name="Wang M."/>
            <person name="Wang R."/>
            <person name="Zhao Y."/>
        </authorList>
    </citation>
    <scope>NUCLEOTIDE SEQUENCE</scope>
    <source>
        <tissue evidence="6">Mixed with DoveR01_LX</tissue>
    </source>
</reference>
<dbReference type="Pfam" id="PF00076">
    <property type="entry name" value="RRM_1"/>
    <property type="match status" value="2"/>
</dbReference>
<name>A0A5B7B3Z5_DAVIN</name>
<dbReference type="SUPFAM" id="SSF54928">
    <property type="entry name" value="RNA-binding domain, RBD"/>
    <property type="match status" value="3"/>
</dbReference>
<feature type="region of interest" description="Disordered" evidence="4">
    <location>
        <begin position="188"/>
        <end position="212"/>
    </location>
</feature>
<sequence>MTEPSKVIHVRNVGHEISENDLLQLFQPFGVITKLVMLRAKNQALLQMQDIPSAVNALQFYTNVQPSIRGRNVYVQFSSHQELTTVEQNAQGRGDEPNRILLVTIHHMLYPITVEVLHQVFSPHGFVEKIVTFQKSAGFQALIQYQLRPSAVSARNSLQGRNIYDGCCQLDIQFSNLDELQVNYNNERSRDFTNPSLPSEQKGRSSQPGYGDAGVGFPQMGNAAAIAAAFGGGLPPGISGTNDRCTVLVSNLNPDRIDEDKLFNLFSIYGNIVRIKLLRNKPDHALVQMGDGFQAELAVHFLKGAMLFGRRLEVNFSKHSNITTGADTHEYMNSNLNRFNRNAAKNYRYCCSPTKMIHLSTLPQDVTEEEIAAHLEEHGTIVNTKLFEMNGKKQSLVLFETEEQAAEALVCKHASSLGGSMIRISFSQLQTI</sequence>
<dbReference type="InterPro" id="IPR035979">
    <property type="entry name" value="RBD_domain_sf"/>
</dbReference>
<dbReference type="InterPro" id="IPR012677">
    <property type="entry name" value="Nucleotide-bd_a/b_plait_sf"/>
</dbReference>
<evidence type="ECO:0000256" key="1">
    <source>
        <dbReference type="ARBA" id="ARBA00022737"/>
    </source>
</evidence>
<evidence type="ECO:0000313" key="6">
    <source>
        <dbReference type="EMBL" id="MPA63335.1"/>
    </source>
</evidence>
<protein>
    <recommendedName>
        <fullName evidence="5">RRM domain-containing protein</fullName>
    </recommendedName>
</protein>
<dbReference type="InterPro" id="IPR021790">
    <property type="entry name" value="PTBP1-like_RRM2"/>
</dbReference>
<dbReference type="EMBL" id="GHES01032776">
    <property type="protein sequence ID" value="MPA63335.1"/>
    <property type="molecule type" value="Transcribed_RNA"/>
</dbReference>
<dbReference type="CDD" id="cd12426">
    <property type="entry name" value="RRM4_PTBPH3"/>
    <property type="match status" value="1"/>
</dbReference>
<feature type="domain" description="RRM" evidence="5">
    <location>
        <begin position="245"/>
        <end position="319"/>
    </location>
</feature>
<feature type="domain" description="RRM" evidence="5">
    <location>
        <begin position="6"/>
        <end position="80"/>
    </location>
</feature>
<evidence type="ECO:0000256" key="4">
    <source>
        <dbReference type="SAM" id="MobiDB-lite"/>
    </source>
</evidence>
<accession>A0A5B7B3Z5</accession>
<dbReference type="InterPro" id="IPR000504">
    <property type="entry name" value="RRM_dom"/>
</dbReference>
<dbReference type="Pfam" id="PF13893">
    <property type="entry name" value="RRM_5"/>
    <property type="match status" value="1"/>
</dbReference>
<proteinExistence type="predicted"/>
<dbReference type="SMART" id="SM00360">
    <property type="entry name" value="RRM"/>
    <property type="match status" value="4"/>
</dbReference>
<evidence type="ECO:0000256" key="2">
    <source>
        <dbReference type="ARBA" id="ARBA00022884"/>
    </source>
</evidence>